<keyword evidence="5" id="KW-0547">Nucleotide-binding</keyword>
<keyword evidence="8" id="KW-0378">Hydrolase</keyword>
<dbReference type="EMBL" id="JAVYJV010000007">
    <property type="protein sequence ID" value="KAK4366997.1"/>
    <property type="molecule type" value="Genomic_DNA"/>
</dbReference>
<keyword evidence="6" id="KW-0863">Zinc-finger</keyword>
<evidence type="ECO:0000256" key="8">
    <source>
        <dbReference type="ARBA" id="ARBA00022801"/>
    </source>
</evidence>
<keyword evidence="2" id="KW-0808">Transferase</keyword>
<dbReference type="PANTHER" id="PTHR18934">
    <property type="entry name" value="ATP-DEPENDENT RNA HELICASE"/>
    <property type="match status" value="1"/>
</dbReference>
<dbReference type="GO" id="GO:0005524">
    <property type="term" value="F:ATP binding"/>
    <property type="evidence" value="ECO:0007669"/>
    <property type="project" value="UniProtKB-KW"/>
</dbReference>
<feature type="chain" id="PRO_5042007218" description="RNA helicase" evidence="13">
    <location>
        <begin position="21"/>
        <end position="441"/>
    </location>
</feature>
<evidence type="ECO:0000256" key="4">
    <source>
        <dbReference type="ARBA" id="ARBA00022737"/>
    </source>
</evidence>
<evidence type="ECO:0000256" key="10">
    <source>
        <dbReference type="ARBA" id="ARBA00022833"/>
    </source>
</evidence>
<evidence type="ECO:0000256" key="7">
    <source>
        <dbReference type="ARBA" id="ARBA00022786"/>
    </source>
</evidence>
<dbReference type="InterPro" id="IPR017907">
    <property type="entry name" value="Znf_RING_CS"/>
</dbReference>
<organism evidence="15 16">
    <name type="scientific">Anisodus tanguticus</name>
    <dbReference type="NCBI Taxonomy" id="243964"/>
    <lineage>
        <taxon>Eukaryota</taxon>
        <taxon>Viridiplantae</taxon>
        <taxon>Streptophyta</taxon>
        <taxon>Embryophyta</taxon>
        <taxon>Tracheophyta</taxon>
        <taxon>Spermatophyta</taxon>
        <taxon>Magnoliopsida</taxon>
        <taxon>eudicotyledons</taxon>
        <taxon>Gunneridae</taxon>
        <taxon>Pentapetalae</taxon>
        <taxon>asterids</taxon>
        <taxon>lamiids</taxon>
        <taxon>Solanales</taxon>
        <taxon>Solanaceae</taxon>
        <taxon>Solanoideae</taxon>
        <taxon>Hyoscyameae</taxon>
        <taxon>Anisodus</taxon>
    </lineage>
</organism>
<dbReference type="InterPro" id="IPR044066">
    <property type="entry name" value="TRIAD_supradom"/>
</dbReference>
<dbReference type="InterPro" id="IPR013087">
    <property type="entry name" value="Znf_C2H2_type"/>
</dbReference>
<keyword evidence="4" id="KW-0677">Repeat</keyword>
<dbReference type="Proteomes" id="UP001291623">
    <property type="component" value="Unassembled WGS sequence"/>
</dbReference>
<dbReference type="InterPro" id="IPR027417">
    <property type="entry name" value="P-loop_NTPase"/>
</dbReference>
<evidence type="ECO:0000259" key="14">
    <source>
        <dbReference type="PROSITE" id="PS51873"/>
    </source>
</evidence>
<comment type="caution">
    <text evidence="15">The sequence shown here is derived from an EMBL/GenBank/DDBJ whole genome shotgun (WGS) entry which is preliminary data.</text>
</comment>
<keyword evidence="7" id="KW-0833">Ubl conjugation pathway</keyword>
<dbReference type="InterPro" id="IPR056246">
    <property type="entry name" value="KH_DEAH11/12_1st"/>
</dbReference>
<keyword evidence="13" id="KW-0732">Signal</keyword>
<dbReference type="PROSITE" id="PS00028">
    <property type="entry name" value="ZINC_FINGER_C2H2_1"/>
    <property type="match status" value="1"/>
</dbReference>
<dbReference type="Gene3D" id="1.10.10.2130">
    <property type="entry name" value="DEAH helicase family, winged-helix domain"/>
    <property type="match status" value="1"/>
</dbReference>
<dbReference type="Gene3D" id="3.40.50.300">
    <property type="entry name" value="P-loop containing nucleotide triphosphate hydrolases"/>
    <property type="match status" value="1"/>
</dbReference>
<feature type="domain" description="RING-type" evidence="14">
    <location>
        <begin position="274"/>
        <end position="436"/>
    </location>
</feature>
<dbReference type="GO" id="GO:0016740">
    <property type="term" value="F:transferase activity"/>
    <property type="evidence" value="ECO:0007669"/>
    <property type="project" value="UniProtKB-KW"/>
</dbReference>
<reference evidence="15" key="1">
    <citation type="submission" date="2023-12" db="EMBL/GenBank/DDBJ databases">
        <title>Genome assembly of Anisodus tanguticus.</title>
        <authorList>
            <person name="Wang Y.-J."/>
        </authorList>
    </citation>
    <scope>NUCLEOTIDE SEQUENCE</scope>
    <source>
        <strain evidence="15">KB-2021</strain>
        <tissue evidence="15">Leaf</tissue>
    </source>
</reference>
<dbReference type="PROSITE" id="PS00518">
    <property type="entry name" value="ZF_RING_1"/>
    <property type="match status" value="1"/>
</dbReference>
<dbReference type="GO" id="GO:0008270">
    <property type="term" value="F:zinc ion binding"/>
    <property type="evidence" value="ECO:0007669"/>
    <property type="project" value="UniProtKB-KW"/>
</dbReference>
<name>A0AAE1VFF1_9SOLA</name>
<dbReference type="GO" id="GO:0003724">
    <property type="term" value="F:RNA helicase activity"/>
    <property type="evidence" value="ECO:0007669"/>
    <property type="project" value="UniProtKB-EC"/>
</dbReference>
<evidence type="ECO:0000256" key="9">
    <source>
        <dbReference type="ARBA" id="ARBA00022806"/>
    </source>
</evidence>
<evidence type="ECO:0000256" key="13">
    <source>
        <dbReference type="SAM" id="SignalP"/>
    </source>
</evidence>
<dbReference type="FunFam" id="1.10.10.2130:FF:000001">
    <property type="entry name" value="Pre-mRNA-splicing factor ATP-dependent RNA helicase"/>
    <property type="match status" value="1"/>
</dbReference>
<evidence type="ECO:0000256" key="3">
    <source>
        <dbReference type="ARBA" id="ARBA00022723"/>
    </source>
</evidence>
<evidence type="ECO:0000256" key="12">
    <source>
        <dbReference type="ARBA" id="ARBA00047984"/>
    </source>
</evidence>
<dbReference type="AlphaFoldDB" id="A0AAE1VFF1"/>
<dbReference type="EC" id="3.6.4.13" evidence="1"/>
<dbReference type="PANTHER" id="PTHR18934:SF81">
    <property type="entry name" value="ATP-DEPENDENT RNA HELICASE DEAH11, CHLOROPLASTIC-RELATED"/>
    <property type="match status" value="1"/>
</dbReference>
<keyword evidence="11" id="KW-0067">ATP-binding</keyword>
<dbReference type="InterPro" id="IPR042035">
    <property type="entry name" value="DEAH_win-hel_dom"/>
</dbReference>
<dbReference type="GO" id="GO:0003723">
    <property type="term" value="F:RNA binding"/>
    <property type="evidence" value="ECO:0007669"/>
    <property type="project" value="TreeGrafter"/>
</dbReference>
<evidence type="ECO:0000313" key="15">
    <source>
        <dbReference type="EMBL" id="KAK4366997.1"/>
    </source>
</evidence>
<evidence type="ECO:0000313" key="16">
    <source>
        <dbReference type="Proteomes" id="UP001291623"/>
    </source>
</evidence>
<protein>
    <recommendedName>
        <fullName evidence="1">RNA helicase</fullName>
        <ecNumber evidence="1">3.6.4.13</ecNumber>
    </recommendedName>
</protein>
<keyword evidence="16" id="KW-1185">Reference proteome</keyword>
<proteinExistence type="predicted"/>
<feature type="signal peptide" evidence="13">
    <location>
        <begin position="1"/>
        <end position="20"/>
    </location>
</feature>
<evidence type="ECO:0000256" key="2">
    <source>
        <dbReference type="ARBA" id="ARBA00022679"/>
    </source>
</evidence>
<dbReference type="Gene3D" id="1.20.120.1750">
    <property type="match status" value="1"/>
</dbReference>
<dbReference type="PROSITE" id="PS51873">
    <property type="entry name" value="TRIAD"/>
    <property type="match status" value="1"/>
</dbReference>
<evidence type="ECO:0000256" key="11">
    <source>
        <dbReference type="ARBA" id="ARBA00022840"/>
    </source>
</evidence>
<gene>
    <name evidence="15" type="ORF">RND71_014877</name>
</gene>
<dbReference type="SUPFAM" id="SSF57850">
    <property type="entry name" value="RING/U-box"/>
    <property type="match status" value="1"/>
</dbReference>
<dbReference type="Pfam" id="PF24638">
    <property type="entry name" value="KH_DEAH11_1st"/>
    <property type="match status" value="1"/>
</dbReference>
<keyword evidence="3" id="KW-0479">Metal-binding</keyword>
<keyword evidence="10" id="KW-0862">Zinc</keyword>
<comment type="catalytic activity">
    <reaction evidence="12">
        <text>ATP + H2O = ADP + phosphate + H(+)</text>
        <dbReference type="Rhea" id="RHEA:13065"/>
        <dbReference type="ChEBI" id="CHEBI:15377"/>
        <dbReference type="ChEBI" id="CHEBI:15378"/>
        <dbReference type="ChEBI" id="CHEBI:30616"/>
        <dbReference type="ChEBI" id="CHEBI:43474"/>
        <dbReference type="ChEBI" id="CHEBI:456216"/>
        <dbReference type="EC" id="3.6.4.13"/>
    </reaction>
</comment>
<dbReference type="SUPFAM" id="SSF52540">
    <property type="entry name" value="P-loop containing nucleoside triphosphate hydrolases"/>
    <property type="match status" value="1"/>
</dbReference>
<dbReference type="GO" id="GO:0016787">
    <property type="term" value="F:hydrolase activity"/>
    <property type="evidence" value="ECO:0007669"/>
    <property type="project" value="UniProtKB-KW"/>
</dbReference>
<evidence type="ECO:0000256" key="6">
    <source>
        <dbReference type="ARBA" id="ARBA00022771"/>
    </source>
</evidence>
<evidence type="ECO:0000256" key="1">
    <source>
        <dbReference type="ARBA" id="ARBA00012552"/>
    </source>
</evidence>
<accession>A0AAE1VFF1</accession>
<evidence type="ECO:0000256" key="5">
    <source>
        <dbReference type="ARBA" id="ARBA00022741"/>
    </source>
</evidence>
<dbReference type="FunFam" id="1.20.120.1750:FF:000020">
    <property type="entry name" value="ATP-dependent RNA helicase DEAH12 chloroplastic"/>
    <property type="match status" value="1"/>
</dbReference>
<keyword evidence="9" id="KW-0347">Helicase</keyword>
<sequence length="441" mass="49903">MSFSSCLWALIMVRFEPGTGMNILKICSVSQSSANQRAGRGGRTEPGKCYRLYSQSDFEAMPRHQEPEIRKIHLGVAVLRILVLGIKNVRDFDFVDAPSPKAIEMATRNLVKLGAVTQRDDDDTYELTAVGLKLVKLGKRRITVVGITISMPNPSRDATRLYWKSKRLWNELNMIVASYWCWHPRVGTEHEEVLQSIILSSLAENVAMYSGYDQVGYEVALTGKCVQLENAQIVIVSEGAECKLERNNNGSYIVKISATATKVVAEMRRPLEQLMKGKIVDHVDITPRLVDPYRLEDCKHVFCRSCLLKQSNGGTYCFIPSPDCPSVYRIADSDRVGAPPFVCGACNVETCTRCHLESHQYFLCETYKLLKYDPDSSLEERSKGKENVKKCLIFSFTMEKVDGCNPIECRCGKHVCWACLQFFDSRNYCYDHLRSVHRSIT</sequence>
<dbReference type="CDD" id="cd20335">
    <property type="entry name" value="BRcat_RBR"/>
    <property type="match status" value="1"/>
</dbReference>